<accession>A0A852TAU2</accession>
<reference evidence="2" key="1">
    <citation type="submission" date="2020-07" db="EMBL/GenBank/DDBJ databases">
        <authorList>
            <person name="Partida-Martinez L."/>
            <person name="Huntemann M."/>
            <person name="Clum A."/>
            <person name="Wang J."/>
            <person name="Palaniappan K."/>
            <person name="Ritter S."/>
            <person name="Chen I.-M."/>
            <person name="Stamatis D."/>
            <person name="Reddy T."/>
            <person name="O'Malley R."/>
            <person name="Daum C."/>
            <person name="Shapiro N."/>
            <person name="Ivanova N."/>
            <person name="Kyrpides N."/>
            <person name="Woyke T."/>
        </authorList>
    </citation>
    <scope>NUCLEOTIDE SEQUENCE [LARGE SCALE GENOMIC DNA]</scope>
    <source>
        <strain evidence="2">AT2.8</strain>
    </source>
</reference>
<comment type="caution">
    <text evidence="1">The sequence shown here is derived from an EMBL/GenBank/DDBJ whole genome shotgun (WGS) entry which is preliminary data.</text>
</comment>
<organism evidence="1 2">
    <name type="scientific">Neobacillus niacini</name>
    <dbReference type="NCBI Taxonomy" id="86668"/>
    <lineage>
        <taxon>Bacteria</taxon>
        <taxon>Bacillati</taxon>
        <taxon>Bacillota</taxon>
        <taxon>Bacilli</taxon>
        <taxon>Bacillales</taxon>
        <taxon>Bacillaceae</taxon>
        <taxon>Neobacillus</taxon>
    </lineage>
</organism>
<dbReference type="Proteomes" id="UP000548423">
    <property type="component" value="Unassembled WGS sequence"/>
</dbReference>
<reference evidence="2" key="2">
    <citation type="submission" date="2020-08" db="EMBL/GenBank/DDBJ databases">
        <title>The Agave Microbiome: Exploring the role of microbial communities in plant adaptations to desert environments.</title>
        <authorList>
            <person name="Partida-Martinez L.P."/>
        </authorList>
    </citation>
    <scope>NUCLEOTIDE SEQUENCE [LARGE SCALE GENOMIC DNA]</scope>
    <source>
        <strain evidence="2">AT2.8</strain>
    </source>
</reference>
<proteinExistence type="predicted"/>
<dbReference type="EMBL" id="JACCBX010000005">
    <property type="protein sequence ID" value="NYE05883.1"/>
    <property type="molecule type" value="Genomic_DNA"/>
</dbReference>
<gene>
    <name evidence="1" type="ORF">F4694_002658</name>
</gene>
<sequence>MSIEKYYLINQYLMYMYGFYDRNGKVCTLVTQFDRVFIVDRSPLEILDDSLRCIGFNLKGAMDTSKIIMGNNMMCPVMINHIHNICVFPDKSHKNEDAIWFNPYHILRTQSLKRKTHIEFRNRKVLIIDSKLFSFNHKLKSAEQLSKITIENANNPVCFIIEPPNKIRKRKSKIK</sequence>
<dbReference type="InterPro" id="IPR010461">
    <property type="entry name" value="ComK"/>
</dbReference>
<dbReference type="GO" id="GO:0030420">
    <property type="term" value="P:establishment of competence for transformation"/>
    <property type="evidence" value="ECO:0007669"/>
    <property type="project" value="InterPro"/>
</dbReference>
<dbReference type="AlphaFoldDB" id="A0A852TAU2"/>
<protein>
    <submittedName>
        <fullName evidence="1">Competence protein ComK</fullName>
    </submittedName>
</protein>
<evidence type="ECO:0000313" key="1">
    <source>
        <dbReference type="EMBL" id="NYE05883.1"/>
    </source>
</evidence>
<dbReference type="Pfam" id="PF06338">
    <property type="entry name" value="ComK"/>
    <property type="match status" value="1"/>
</dbReference>
<name>A0A852TAU2_9BACI</name>
<evidence type="ECO:0000313" key="2">
    <source>
        <dbReference type="Proteomes" id="UP000548423"/>
    </source>
</evidence>